<name>A0A0R0B452_9GAMM</name>
<dbReference type="STRING" id="676599.ARC20_02790"/>
<keyword evidence="3" id="KW-0583">PHB biosynthesis</keyword>
<comment type="caution">
    <text evidence="5">The sequence shown here is derived from an EMBL/GenBank/DDBJ whole genome shotgun (WGS) entry which is preliminary data.</text>
</comment>
<accession>A0A0R0B452</accession>
<dbReference type="EMBL" id="LLXU01000024">
    <property type="protein sequence ID" value="KRG47864.1"/>
    <property type="molecule type" value="Genomic_DNA"/>
</dbReference>
<keyword evidence="6" id="KW-1185">Reference proteome</keyword>
<dbReference type="RefSeq" id="WP_057643119.1">
    <property type="nucleotide sequence ID" value="NZ_LLXU01000024.1"/>
</dbReference>
<organism evidence="5 6">
    <name type="scientific">Stenotrophomonas panacihumi</name>
    <dbReference type="NCBI Taxonomy" id="676599"/>
    <lineage>
        <taxon>Bacteria</taxon>
        <taxon>Pseudomonadati</taxon>
        <taxon>Pseudomonadota</taxon>
        <taxon>Gammaproteobacteria</taxon>
        <taxon>Lysobacterales</taxon>
        <taxon>Lysobacteraceae</taxon>
        <taxon>Stenotrophomonas</taxon>
    </lineage>
</organism>
<dbReference type="Pfam" id="PF09712">
    <property type="entry name" value="PHA_synth_III_E"/>
    <property type="match status" value="1"/>
</dbReference>
<proteinExistence type="predicted"/>
<dbReference type="GO" id="GO:0042619">
    <property type="term" value="P:poly-hydroxybutyrate biosynthetic process"/>
    <property type="evidence" value="ECO:0007669"/>
    <property type="project" value="UniProtKB-KW"/>
</dbReference>
<dbReference type="OrthoDB" id="6115526at2"/>
<evidence type="ECO:0000256" key="4">
    <source>
        <dbReference type="SAM" id="MobiDB-lite"/>
    </source>
</evidence>
<dbReference type="NCBIfam" id="TIGR01834">
    <property type="entry name" value="PHA_synth_III_E"/>
    <property type="match status" value="1"/>
</dbReference>
<dbReference type="UniPathway" id="UPA00917"/>
<feature type="region of interest" description="Disordered" evidence="4">
    <location>
        <begin position="305"/>
        <end position="383"/>
    </location>
</feature>
<evidence type="ECO:0000313" key="5">
    <source>
        <dbReference type="EMBL" id="KRG47864.1"/>
    </source>
</evidence>
<evidence type="ECO:0000256" key="3">
    <source>
        <dbReference type="ARBA" id="ARBA00022752"/>
    </source>
</evidence>
<evidence type="ECO:0000313" key="6">
    <source>
        <dbReference type="Proteomes" id="UP000051802"/>
    </source>
</evidence>
<dbReference type="InterPro" id="IPR010123">
    <property type="entry name" value="PHA_synth_III_E"/>
</dbReference>
<sequence>MTAHGDDPTRDAEAQARRYWEAWQQAMQHGAAAPVGGSAAPAGEDPAAAGWSQALGWWRTLLGEGVPADAQGPVDRASQQAGDWLGMMRDVAARFAGRDTSSAEVAGAWREAVQGQGDDMLQWVLGAMRGGTAGGFDPWLQQAAQTLEQWRRDSAPWLDMPAMGLGRNHQSRWQALVRLQQDYQAQSQAYLQQLRAALEQAFDRFEAKLAEHEQLGSQLTSARAMFDLWIEAAEEAYNAIALSDEFREIYGAFANAHMRLRGALQEEVEQIASQYGMPTRSEMDAAHKRIAELERTVRRLVAAMGEGASRAAPTRAESVRKPASPAPTKKAPAKKAAVKKAAAKKAAAKKAPAKKAPAKKAPAKKAPAKAAARKSAPAKRTRR</sequence>
<comment type="pathway">
    <text evidence="1">Biopolymer metabolism; poly-(R)-3-hydroxybutanoate biosynthesis.</text>
</comment>
<dbReference type="AlphaFoldDB" id="A0A0R0B452"/>
<protein>
    <recommendedName>
        <fullName evidence="2">Poly(3-hydroxyalkanoate) polymerase subunit PhaE</fullName>
    </recommendedName>
</protein>
<dbReference type="Proteomes" id="UP000051802">
    <property type="component" value="Unassembled WGS sequence"/>
</dbReference>
<feature type="compositionally biased region" description="Basic residues" evidence="4">
    <location>
        <begin position="331"/>
        <end position="367"/>
    </location>
</feature>
<evidence type="ECO:0000256" key="1">
    <source>
        <dbReference type="ARBA" id="ARBA00004683"/>
    </source>
</evidence>
<reference evidence="5 6" key="1">
    <citation type="submission" date="2015-10" db="EMBL/GenBank/DDBJ databases">
        <title>Genome sequencing and analysis of members of genus Stenotrophomonas.</title>
        <authorList>
            <person name="Patil P.P."/>
            <person name="Midha S."/>
            <person name="Patil P.B."/>
        </authorList>
    </citation>
    <scope>NUCLEOTIDE SEQUENCE [LARGE SCALE GENOMIC DNA]</scope>
    <source>
        <strain evidence="5 6">JCM 16536</strain>
    </source>
</reference>
<evidence type="ECO:0000256" key="2">
    <source>
        <dbReference type="ARBA" id="ARBA00019066"/>
    </source>
</evidence>
<feature type="compositionally biased region" description="Low complexity" evidence="4">
    <location>
        <begin position="321"/>
        <end position="330"/>
    </location>
</feature>
<gene>
    <name evidence="5" type="ORF">ARC20_02790</name>
</gene>